<evidence type="ECO:0000313" key="9">
    <source>
        <dbReference type="Proteomes" id="UP001596114"/>
    </source>
</evidence>
<organism evidence="8 9">
    <name type="scientific">Rhodanobacter ginsengisoli</name>
    <dbReference type="NCBI Taxonomy" id="418646"/>
    <lineage>
        <taxon>Bacteria</taxon>
        <taxon>Pseudomonadati</taxon>
        <taxon>Pseudomonadota</taxon>
        <taxon>Gammaproteobacteria</taxon>
        <taxon>Lysobacterales</taxon>
        <taxon>Rhodanobacteraceae</taxon>
        <taxon>Rhodanobacter</taxon>
    </lineage>
</organism>
<feature type="transmembrane region" description="Helical" evidence="7">
    <location>
        <begin position="12"/>
        <end position="32"/>
    </location>
</feature>
<feature type="transmembrane region" description="Helical" evidence="7">
    <location>
        <begin position="44"/>
        <end position="67"/>
    </location>
</feature>
<keyword evidence="3" id="KW-1003">Cell membrane</keyword>
<dbReference type="EMBL" id="JBHSNF010000001">
    <property type="protein sequence ID" value="MFC5525360.1"/>
    <property type="molecule type" value="Genomic_DNA"/>
</dbReference>
<keyword evidence="9" id="KW-1185">Reference proteome</keyword>
<keyword evidence="4 7" id="KW-0812">Transmembrane</keyword>
<dbReference type="InterPro" id="IPR002771">
    <property type="entry name" value="Multi_antbiot-R_MarC"/>
</dbReference>
<sequence>MFDSALRFIPLAFAALLPVVNPLGSALILMSIVGDEPPAVYRRLAWRIALGMLGSVAVIELLGSLILKFFGISLPVLQVAGGLTLAAMGWSMLNAHDPSPGDAPAARPDVDTVMSQAFYPLTFPVTVGPGVIVVVLTLSAHAAGHAWQASLLTHAAIFVAAIVLAVLVFFSYAYAPRLSRMLPGHAISGVQRLISFILLCIGAQIAWGGMATLLRSLQALPH</sequence>
<keyword evidence="5 7" id="KW-1133">Transmembrane helix</keyword>
<gene>
    <name evidence="8" type="ORF">ACFPPA_06350</name>
</gene>
<dbReference type="RefSeq" id="WP_377318368.1">
    <property type="nucleotide sequence ID" value="NZ_JBHSNF010000001.1"/>
</dbReference>
<dbReference type="Proteomes" id="UP001596114">
    <property type="component" value="Unassembled WGS sequence"/>
</dbReference>
<feature type="transmembrane region" description="Helical" evidence="7">
    <location>
        <begin position="151"/>
        <end position="173"/>
    </location>
</feature>
<evidence type="ECO:0000256" key="5">
    <source>
        <dbReference type="ARBA" id="ARBA00022989"/>
    </source>
</evidence>
<comment type="subcellular location">
    <subcellularLocation>
        <location evidence="1 7">Cell membrane</location>
        <topology evidence="1 7">Multi-pass membrane protein</topology>
    </subcellularLocation>
</comment>
<name>A0ABW0QKL9_9GAMM</name>
<evidence type="ECO:0000256" key="6">
    <source>
        <dbReference type="ARBA" id="ARBA00023136"/>
    </source>
</evidence>
<proteinExistence type="inferred from homology"/>
<comment type="caution">
    <text evidence="8">The sequence shown here is derived from an EMBL/GenBank/DDBJ whole genome shotgun (WGS) entry which is preliminary data.</text>
</comment>
<dbReference type="Pfam" id="PF01914">
    <property type="entry name" value="MarC"/>
    <property type="match status" value="1"/>
</dbReference>
<evidence type="ECO:0000256" key="3">
    <source>
        <dbReference type="ARBA" id="ARBA00022475"/>
    </source>
</evidence>
<evidence type="ECO:0000256" key="1">
    <source>
        <dbReference type="ARBA" id="ARBA00004651"/>
    </source>
</evidence>
<protein>
    <recommendedName>
        <fullName evidence="7">UPF0056 membrane protein</fullName>
    </recommendedName>
</protein>
<dbReference type="PANTHER" id="PTHR33508:SF1">
    <property type="entry name" value="UPF0056 MEMBRANE PROTEIN YHCE"/>
    <property type="match status" value="1"/>
</dbReference>
<evidence type="ECO:0000313" key="8">
    <source>
        <dbReference type="EMBL" id="MFC5525360.1"/>
    </source>
</evidence>
<keyword evidence="6 7" id="KW-0472">Membrane</keyword>
<feature type="transmembrane region" description="Helical" evidence="7">
    <location>
        <begin position="74"/>
        <end position="93"/>
    </location>
</feature>
<evidence type="ECO:0000256" key="4">
    <source>
        <dbReference type="ARBA" id="ARBA00022692"/>
    </source>
</evidence>
<comment type="similarity">
    <text evidence="2 7">Belongs to the UPF0056 (MarC) family.</text>
</comment>
<feature type="transmembrane region" description="Helical" evidence="7">
    <location>
        <begin position="193"/>
        <end position="214"/>
    </location>
</feature>
<evidence type="ECO:0000256" key="7">
    <source>
        <dbReference type="RuleBase" id="RU362048"/>
    </source>
</evidence>
<reference evidence="9" key="1">
    <citation type="journal article" date="2019" name="Int. J. Syst. Evol. Microbiol.">
        <title>The Global Catalogue of Microorganisms (GCM) 10K type strain sequencing project: providing services to taxonomists for standard genome sequencing and annotation.</title>
        <authorList>
            <consortium name="The Broad Institute Genomics Platform"/>
            <consortium name="The Broad Institute Genome Sequencing Center for Infectious Disease"/>
            <person name="Wu L."/>
            <person name="Ma J."/>
        </authorList>
    </citation>
    <scope>NUCLEOTIDE SEQUENCE [LARGE SCALE GENOMIC DNA]</scope>
    <source>
        <strain evidence="9">CGMCC 1.16619</strain>
    </source>
</reference>
<accession>A0ABW0QKL9</accession>
<feature type="transmembrane region" description="Helical" evidence="7">
    <location>
        <begin position="117"/>
        <end position="139"/>
    </location>
</feature>
<dbReference type="PANTHER" id="PTHR33508">
    <property type="entry name" value="UPF0056 MEMBRANE PROTEIN YHCE"/>
    <property type="match status" value="1"/>
</dbReference>
<evidence type="ECO:0000256" key="2">
    <source>
        <dbReference type="ARBA" id="ARBA00009784"/>
    </source>
</evidence>